<proteinExistence type="predicted"/>
<dbReference type="AlphaFoldDB" id="A0A098YP53"/>
<evidence type="ECO:0008006" key="3">
    <source>
        <dbReference type="Google" id="ProtNLM"/>
    </source>
</evidence>
<protein>
    <recommendedName>
        <fullName evidence="3">Demethylase</fullName>
    </recommendedName>
</protein>
<sequence length="95" mass="11299">METVENEKGFRVLKIDRTELLSKTARFGAVGVCDRCGHTPHTGYYVAVLNYWLCPACFRNWYQDAEHYEEDLAYEEKKYRSYRKLFTSADQEEQE</sequence>
<accession>A0A098YP53</accession>
<dbReference type="EMBL" id="JRPQ01000204">
    <property type="protein sequence ID" value="KGI21074.1"/>
    <property type="molecule type" value="Genomic_DNA"/>
</dbReference>
<dbReference type="RefSeq" id="WP_036929360.1">
    <property type="nucleotide sequence ID" value="NZ_JRPQ01000204.1"/>
</dbReference>
<evidence type="ECO:0000313" key="1">
    <source>
        <dbReference type="EMBL" id="KGI21074.1"/>
    </source>
</evidence>
<organism evidence="1 2">
    <name type="scientific">Hoylesella timonensis S9-PR14</name>
    <dbReference type="NCBI Taxonomy" id="1401062"/>
    <lineage>
        <taxon>Bacteria</taxon>
        <taxon>Pseudomonadati</taxon>
        <taxon>Bacteroidota</taxon>
        <taxon>Bacteroidia</taxon>
        <taxon>Bacteroidales</taxon>
        <taxon>Prevotellaceae</taxon>
        <taxon>Hoylesella</taxon>
    </lineage>
</organism>
<dbReference type="OrthoDB" id="1029915at2"/>
<reference evidence="1 2" key="1">
    <citation type="submission" date="2014-07" db="EMBL/GenBank/DDBJ databases">
        <authorList>
            <person name="McCorrison J."/>
            <person name="Sanka R."/>
            <person name="Torralba M."/>
            <person name="Gillis M."/>
            <person name="Haft D.H."/>
            <person name="Methe B."/>
            <person name="Sutton G."/>
            <person name="Nelson K.E."/>
        </authorList>
    </citation>
    <scope>NUCLEOTIDE SEQUENCE [LARGE SCALE GENOMIC DNA]</scope>
    <source>
        <strain evidence="1 2">S9-PR14</strain>
    </source>
</reference>
<evidence type="ECO:0000313" key="2">
    <source>
        <dbReference type="Proteomes" id="UP000029723"/>
    </source>
</evidence>
<gene>
    <name evidence="1" type="ORF">HMPREF9304_12375</name>
</gene>
<comment type="caution">
    <text evidence="1">The sequence shown here is derived from an EMBL/GenBank/DDBJ whole genome shotgun (WGS) entry which is preliminary data.</text>
</comment>
<name>A0A098YP53_9BACT</name>
<dbReference type="Proteomes" id="UP000029723">
    <property type="component" value="Unassembled WGS sequence"/>
</dbReference>